<evidence type="ECO:0000313" key="1">
    <source>
        <dbReference type="EMBL" id="NVK77543.1"/>
    </source>
</evidence>
<keyword evidence="2" id="KW-1185">Reference proteome</keyword>
<organism evidence="1 2">
    <name type="scientific">Streptomyces morookaense</name>
    <name type="common">Streptoverticillium morookaense</name>
    <dbReference type="NCBI Taxonomy" id="1970"/>
    <lineage>
        <taxon>Bacteria</taxon>
        <taxon>Bacillati</taxon>
        <taxon>Actinomycetota</taxon>
        <taxon>Actinomycetes</taxon>
        <taxon>Kitasatosporales</taxon>
        <taxon>Streptomycetaceae</taxon>
        <taxon>Streptomyces</taxon>
    </lineage>
</organism>
<dbReference type="AlphaFoldDB" id="A0A7Y7B1Y9"/>
<dbReference type="Proteomes" id="UP000587462">
    <property type="component" value="Unassembled WGS sequence"/>
</dbReference>
<evidence type="ECO:0000313" key="2">
    <source>
        <dbReference type="Proteomes" id="UP000587462"/>
    </source>
</evidence>
<reference evidence="1 2" key="1">
    <citation type="submission" date="2020-04" db="EMBL/GenBank/DDBJ databases">
        <title>Draft Genome Sequence of Streptomyces morookaense DSM 40503, an 8-azaguanine-producing strain.</title>
        <authorList>
            <person name="Qi J."/>
            <person name="Gao J.-M."/>
        </authorList>
    </citation>
    <scope>NUCLEOTIDE SEQUENCE [LARGE SCALE GENOMIC DNA]</scope>
    <source>
        <strain evidence="1 2">DSM 40503</strain>
    </source>
</reference>
<proteinExistence type="predicted"/>
<dbReference type="RefSeq" id="WP_171079322.1">
    <property type="nucleotide sequence ID" value="NZ_BNBU01000003.1"/>
</dbReference>
<dbReference type="EMBL" id="JABBXF010000012">
    <property type="protein sequence ID" value="NVK77543.1"/>
    <property type="molecule type" value="Genomic_DNA"/>
</dbReference>
<gene>
    <name evidence="1" type="ORF">HG542_07680</name>
</gene>
<name>A0A7Y7B1Y9_STRMO</name>
<accession>A0A7Y7B1Y9</accession>
<comment type="caution">
    <text evidence="1">The sequence shown here is derived from an EMBL/GenBank/DDBJ whole genome shotgun (WGS) entry which is preliminary data.</text>
</comment>
<protein>
    <submittedName>
        <fullName evidence="1">Uncharacterized protein</fullName>
    </submittedName>
</protein>
<sequence>MPPTPTPAQRSPEEINRSIRAFLTARGGRALTRAERKVYEELLAEWHAAEQHCRAAC</sequence>